<sequence length="179" mass="20444">MIRAPATPDNQHDIALVILSTSFVYEVQQVWPVCLNFDKDLDKKSLLEGHVRKVAGWDQTKKDVQDIFQVMELPNVDIQQCILEASAIRMVLGKQPLHITSDKICAGHNTSEPLCEYDSGAGFALAEHDRRDPRKRRYCLRGVVSLFNYLVCIWDFYTVFTKVSAHEDFIRDNSVGVIF</sequence>
<comment type="similarity">
    <text evidence="2">Belongs to the peptidase S1 family. CLIP subfamily.</text>
</comment>
<accession>A0A4C1V413</accession>
<keyword evidence="1" id="KW-1015">Disulfide bond</keyword>
<evidence type="ECO:0000313" key="5">
    <source>
        <dbReference type="EMBL" id="GBP33270.1"/>
    </source>
</evidence>
<comment type="caution">
    <text evidence="5">The sequence shown here is derived from an EMBL/GenBank/DDBJ whole genome shotgun (WGS) entry which is preliminary data.</text>
</comment>
<evidence type="ECO:0000259" key="4">
    <source>
        <dbReference type="PROSITE" id="PS50240"/>
    </source>
</evidence>
<dbReference type="InterPro" id="IPR043504">
    <property type="entry name" value="Peptidase_S1_PA_chymotrypsin"/>
</dbReference>
<dbReference type="GO" id="GO:0004252">
    <property type="term" value="F:serine-type endopeptidase activity"/>
    <property type="evidence" value="ECO:0007669"/>
    <property type="project" value="InterPro"/>
</dbReference>
<feature type="domain" description="Peptidase S1" evidence="4">
    <location>
        <begin position="1"/>
        <end position="175"/>
    </location>
</feature>
<feature type="transmembrane region" description="Helical" evidence="3">
    <location>
        <begin position="138"/>
        <end position="157"/>
    </location>
</feature>
<dbReference type="PANTHER" id="PTHR24256">
    <property type="entry name" value="TRYPTASE-RELATED"/>
    <property type="match status" value="1"/>
</dbReference>
<dbReference type="InterPro" id="IPR001254">
    <property type="entry name" value="Trypsin_dom"/>
</dbReference>
<keyword evidence="3" id="KW-0472">Membrane</keyword>
<dbReference type="Gene3D" id="2.40.10.10">
    <property type="entry name" value="Trypsin-like serine proteases"/>
    <property type="match status" value="1"/>
</dbReference>
<dbReference type="STRING" id="151549.A0A4C1V413"/>
<dbReference type="EMBL" id="BGZK01000271">
    <property type="protein sequence ID" value="GBP33270.1"/>
    <property type="molecule type" value="Genomic_DNA"/>
</dbReference>
<evidence type="ECO:0000256" key="1">
    <source>
        <dbReference type="ARBA" id="ARBA00023157"/>
    </source>
</evidence>
<reference evidence="5 6" key="1">
    <citation type="journal article" date="2019" name="Commun. Biol.">
        <title>The bagworm genome reveals a unique fibroin gene that provides high tensile strength.</title>
        <authorList>
            <person name="Kono N."/>
            <person name="Nakamura H."/>
            <person name="Ohtoshi R."/>
            <person name="Tomita M."/>
            <person name="Numata K."/>
            <person name="Arakawa K."/>
        </authorList>
    </citation>
    <scope>NUCLEOTIDE SEQUENCE [LARGE SCALE GENOMIC DNA]</scope>
</reference>
<proteinExistence type="inferred from homology"/>
<gene>
    <name evidence="5" type="primary">PPAF1</name>
    <name evidence="5" type="ORF">EVAR_5225_1</name>
</gene>
<protein>
    <submittedName>
        <fullName evidence="5">Phenoloxidase-activating factor 1</fullName>
    </submittedName>
</protein>
<dbReference type="InterPro" id="IPR051487">
    <property type="entry name" value="Ser/Thr_Proteases_Immune/Dev"/>
</dbReference>
<dbReference type="InterPro" id="IPR009003">
    <property type="entry name" value="Peptidase_S1_PA"/>
</dbReference>
<dbReference type="SUPFAM" id="SSF50494">
    <property type="entry name" value="Trypsin-like serine proteases"/>
    <property type="match status" value="1"/>
</dbReference>
<dbReference type="Proteomes" id="UP000299102">
    <property type="component" value="Unassembled WGS sequence"/>
</dbReference>
<evidence type="ECO:0000256" key="2">
    <source>
        <dbReference type="ARBA" id="ARBA00024195"/>
    </source>
</evidence>
<keyword evidence="3" id="KW-1133">Transmembrane helix</keyword>
<dbReference type="AlphaFoldDB" id="A0A4C1V413"/>
<evidence type="ECO:0000256" key="3">
    <source>
        <dbReference type="SAM" id="Phobius"/>
    </source>
</evidence>
<dbReference type="PROSITE" id="PS50240">
    <property type="entry name" value="TRYPSIN_DOM"/>
    <property type="match status" value="1"/>
</dbReference>
<dbReference type="GO" id="GO:0006508">
    <property type="term" value="P:proteolysis"/>
    <property type="evidence" value="ECO:0007669"/>
    <property type="project" value="InterPro"/>
</dbReference>
<dbReference type="OrthoDB" id="2019384at2759"/>
<dbReference type="Pfam" id="PF00089">
    <property type="entry name" value="Trypsin"/>
    <property type="match status" value="1"/>
</dbReference>
<keyword evidence="6" id="KW-1185">Reference proteome</keyword>
<organism evidence="5 6">
    <name type="scientific">Eumeta variegata</name>
    <name type="common">Bagworm moth</name>
    <name type="synonym">Eumeta japonica</name>
    <dbReference type="NCBI Taxonomy" id="151549"/>
    <lineage>
        <taxon>Eukaryota</taxon>
        <taxon>Metazoa</taxon>
        <taxon>Ecdysozoa</taxon>
        <taxon>Arthropoda</taxon>
        <taxon>Hexapoda</taxon>
        <taxon>Insecta</taxon>
        <taxon>Pterygota</taxon>
        <taxon>Neoptera</taxon>
        <taxon>Endopterygota</taxon>
        <taxon>Lepidoptera</taxon>
        <taxon>Glossata</taxon>
        <taxon>Ditrysia</taxon>
        <taxon>Tineoidea</taxon>
        <taxon>Psychidae</taxon>
        <taxon>Oiketicinae</taxon>
        <taxon>Eumeta</taxon>
    </lineage>
</organism>
<evidence type="ECO:0000313" key="6">
    <source>
        <dbReference type="Proteomes" id="UP000299102"/>
    </source>
</evidence>
<name>A0A4C1V413_EUMVA</name>
<keyword evidence="3" id="KW-0812">Transmembrane</keyword>